<accession>A0A942WQM4</accession>
<dbReference type="EMBL" id="JAGZMU010000005">
    <property type="protein sequence ID" value="MBS4893761.1"/>
    <property type="molecule type" value="Genomic_DNA"/>
</dbReference>
<comment type="caution">
    <text evidence="1">The sequence shown here is derived from an EMBL/GenBank/DDBJ whole genome shotgun (WGS) entry which is preliminary data.</text>
</comment>
<dbReference type="Proteomes" id="UP000778864">
    <property type="component" value="Unassembled WGS sequence"/>
</dbReference>
<evidence type="ECO:0000313" key="2">
    <source>
        <dbReference type="Proteomes" id="UP000778864"/>
    </source>
</evidence>
<sequence length="141" mass="16508">MEIKNKKDAWLYKEFGIKVDNRYICRTKTGKTIIGQILNFSPSNNIVIKAEDGLHILPYKEILELRPLSIKEEKFKAGDYFELKQECIIGDLVFEGKFYGNDIIATTILCKGRKGIIYYIDNNYIYIDGEEGKFRIEKRRL</sequence>
<organism evidence="1 2">
    <name type="scientific">Veillonella parvula</name>
    <name type="common">Staphylococcus parvulus</name>
    <dbReference type="NCBI Taxonomy" id="29466"/>
    <lineage>
        <taxon>Bacteria</taxon>
        <taxon>Bacillati</taxon>
        <taxon>Bacillota</taxon>
        <taxon>Negativicutes</taxon>
        <taxon>Veillonellales</taxon>
        <taxon>Veillonellaceae</taxon>
        <taxon>Veillonella</taxon>
    </lineage>
</organism>
<dbReference type="RefSeq" id="WP_278468014.1">
    <property type="nucleotide sequence ID" value="NZ_JAGZMU010000005.1"/>
</dbReference>
<name>A0A942WQM4_VEIPA</name>
<proteinExistence type="predicted"/>
<protein>
    <submittedName>
        <fullName evidence="1">Uncharacterized protein</fullName>
    </submittedName>
</protein>
<dbReference type="AlphaFoldDB" id="A0A942WQM4"/>
<evidence type="ECO:0000313" key="1">
    <source>
        <dbReference type="EMBL" id="MBS4893761.1"/>
    </source>
</evidence>
<reference evidence="1" key="1">
    <citation type="submission" date="2021-02" db="EMBL/GenBank/DDBJ databases">
        <title>Infant gut strain persistence is associated with maternal origin, phylogeny, and functional potential including surface adhesion and iron acquisition.</title>
        <authorList>
            <person name="Lou Y.C."/>
        </authorList>
    </citation>
    <scope>NUCLEOTIDE SEQUENCE</scope>
    <source>
        <strain evidence="1">L3_108_031G1_dasL3_108_031G1_concoct_20</strain>
    </source>
</reference>
<gene>
    <name evidence="1" type="ORF">KHZ90_08300</name>
</gene>